<accession>A0A1F6AWX4</accession>
<evidence type="ECO:0008006" key="3">
    <source>
        <dbReference type="Google" id="ProtNLM"/>
    </source>
</evidence>
<gene>
    <name evidence="1" type="ORF">A2973_00820</name>
</gene>
<protein>
    <recommendedName>
        <fullName evidence="3">DUF5667 domain-containing protein</fullName>
    </recommendedName>
</protein>
<proteinExistence type="predicted"/>
<dbReference type="Proteomes" id="UP000176409">
    <property type="component" value="Unassembled WGS sequence"/>
</dbReference>
<name>A0A1F6AWX4_9BACT</name>
<evidence type="ECO:0000313" key="2">
    <source>
        <dbReference type="Proteomes" id="UP000176409"/>
    </source>
</evidence>
<evidence type="ECO:0000313" key="1">
    <source>
        <dbReference type="EMBL" id="OGG29128.1"/>
    </source>
</evidence>
<dbReference type="STRING" id="1798396.A2973_00820"/>
<sequence length="180" mass="21019">MKQNIKIPIAASVFILFMSLCTQRVYSDYVLPYPSYMPGNRFYRISKFVRLAKRWWCWGNIASLGYYLDLTDSEIVEAKTLYEYKQYLLATDALKESNNAVQQIPLYLGQGIKEGKDMSEIKARVIEAMKKHREVLESIQKTTPVEFDWTPEKGKPTKLRIAINIEESIQIRQNILQLIE</sequence>
<comment type="caution">
    <text evidence="1">The sequence shown here is derived from an EMBL/GenBank/DDBJ whole genome shotgun (WGS) entry which is preliminary data.</text>
</comment>
<dbReference type="EMBL" id="MFJZ01000058">
    <property type="protein sequence ID" value="OGG29128.1"/>
    <property type="molecule type" value="Genomic_DNA"/>
</dbReference>
<reference evidence="1 2" key="1">
    <citation type="journal article" date="2016" name="Nat. Commun.">
        <title>Thousands of microbial genomes shed light on interconnected biogeochemical processes in an aquifer system.</title>
        <authorList>
            <person name="Anantharaman K."/>
            <person name="Brown C.T."/>
            <person name="Hug L.A."/>
            <person name="Sharon I."/>
            <person name="Castelle C.J."/>
            <person name="Probst A.J."/>
            <person name="Thomas B.C."/>
            <person name="Singh A."/>
            <person name="Wilkins M.J."/>
            <person name="Karaoz U."/>
            <person name="Brodie E.L."/>
            <person name="Williams K.H."/>
            <person name="Hubbard S.S."/>
            <person name="Banfield J.F."/>
        </authorList>
    </citation>
    <scope>NUCLEOTIDE SEQUENCE [LARGE SCALE GENOMIC DNA]</scope>
</reference>
<organism evidence="1 2">
    <name type="scientific">Candidatus Gottesmanbacteria bacterium RIFCSPLOWO2_01_FULL_49_10</name>
    <dbReference type="NCBI Taxonomy" id="1798396"/>
    <lineage>
        <taxon>Bacteria</taxon>
        <taxon>Candidatus Gottesmaniibacteriota</taxon>
    </lineage>
</organism>
<dbReference type="AlphaFoldDB" id="A0A1F6AWX4"/>